<dbReference type="GO" id="GO:0046872">
    <property type="term" value="F:metal ion binding"/>
    <property type="evidence" value="ECO:0007669"/>
    <property type="project" value="UniProtKB-KW"/>
</dbReference>
<evidence type="ECO:0000256" key="5">
    <source>
        <dbReference type="ARBA" id="ARBA00022617"/>
    </source>
</evidence>
<dbReference type="GO" id="GO:0009337">
    <property type="term" value="C:sulfite reductase complex (NADPH)"/>
    <property type="evidence" value="ECO:0007669"/>
    <property type="project" value="TreeGrafter"/>
</dbReference>
<comment type="cofactor">
    <cofactor evidence="1">
        <name>siroheme</name>
        <dbReference type="ChEBI" id="CHEBI:60052"/>
    </cofactor>
</comment>
<evidence type="ECO:0000313" key="13">
    <source>
        <dbReference type="Proteomes" id="UP000032680"/>
    </source>
</evidence>
<feature type="domain" description="Nitrite/Sulfite reductase ferredoxin-like" evidence="11">
    <location>
        <begin position="58"/>
        <end position="119"/>
    </location>
</feature>
<evidence type="ECO:0000256" key="3">
    <source>
        <dbReference type="ARBA" id="ARBA00010429"/>
    </source>
</evidence>
<dbReference type="Pfam" id="PF01077">
    <property type="entry name" value="NIR_SIR"/>
    <property type="match status" value="2"/>
</dbReference>
<evidence type="ECO:0000256" key="2">
    <source>
        <dbReference type="ARBA" id="ARBA00001966"/>
    </source>
</evidence>
<evidence type="ECO:0000313" key="12">
    <source>
        <dbReference type="EMBL" id="GAN77751.1"/>
    </source>
</evidence>
<keyword evidence="7" id="KW-0560">Oxidoreductase</keyword>
<dbReference type="InterPro" id="IPR005117">
    <property type="entry name" value="NiRdtase/SiRdtase_haem-b_fer"/>
</dbReference>
<dbReference type="Pfam" id="PF03460">
    <property type="entry name" value="NIR_SIR_ferr"/>
    <property type="match status" value="2"/>
</dbReference>
<dbReference type="SUPFAM" id="SSF56014">
    <property type="entry name" value="Nitrite and sulphite reductase 4Fe-4S domain-like"/>
    <property type="match status" value="2"/>
</dbReference>
<keyword evidence="5" id="KW-0349">Heme</keyword>
<gene>
    <name evidence="12" type="ORF">Asru_0441_02</name>
</gene>
<keyword evidence="13" id="KW-1185">Reference proteome</keyword>
<dbReference type="Gene3D" id="3.90.480.10">
    <property type="entry name" value="Sulfite Reductase Hemoprotein,Domain 2"/>
    <property type="match status" value="1"/>
</dbReference>
<dbReference type="NCBIfam" id="NF010029">
    <property type="entry name" value="PRK13504.1"/>
    <property type="match status" value="1"/>
</dbReference>
<feature type="domain" description="Nitrite/sulphite reductase 4Fe-4S" evidence="10">
    <location>
        <begin position="417"/>
        <end position="549"/>
    </location>
</feature>
<keyword evidence="9" id="KW-0411">Iron-sulfur</keyword>
<dbReference type="InterPro" id="IPR045854">
    <property type="entry name" value="NO2/SO3_Rdtase_4Fe4S_sf"/>
</dbReference>
<feature type="domain" description="Nitrite/sulphite reductase 4Fe-4S" evidence="10">
    <location>
        <begin position="156"/>
        <end position="309"/>
    </location>
</feature>
<evidence type="ECO:0000259" key="10">
    <source>
        <dbReference type="Pfam" id="PF01077"/>
    </source>
</evidence>
<dbReference type="GO" id="GO:0051539">
    <property type="term" value="F:4 iron, 4 sulfur cluster binding"/>
    <property type="evidence" value="ECO:0007669"/>
    <property type="project" value="UniProtKB-KW"/>
</dbReference>
<evidence type="ECO:0000256" key="9">
    <source>
        <dbReference type="ARBA" id="ARBA00023014"/>
    </source>
</evidence>
<dbReference type="GO" id="GO:0000103">
    <property type="term" value="P:sulfate assimilation"/>
    <property type="evidence" value="ECO:0007669"/>
    <property type="project" value="TreeGrafter"/>
</dbReference>
<evidence type="ECO:0000256" key="7">
    <source>
        <dbReference type="ARBA" id="ARBA00023002"/>
    </source>
</evidence>
<sequence>MERLKESSRHLRGALAEELAAGGTQVTEDGYNLLKFHGSYEQFDRDTATARKQRGEEKEYSFMVRVRMPGGRLTAAQYLAFDALANDRANGTLRITTRQGVQFHGVVKGDLKPAIAEINDTLLTTMAACGDVVRNVMTSPAPVRDAVHARLDQDARLLSAALLPRSRAYHEIFLDEAPTDAPESEPLYGATYLPRKFKIGLAIPQDNTIDVLTNDLGFIAVFEGDTLIGYNLAVGGGLGMTHNRPDTYPRLASVIGSVGPDDLIAAAEAVIALQRDHGDRSDRKRARLKYVVDAHGVDWVRATLADRYGLDLRETLPTPPLAVPDLLGWHDQGDGRWWLGVPVPSGRIADTDTARLRTALREIMRDFAADPVMTPQQDVLLTNIAADERAAVEGVLRAHGVRLDADQTMLERWTLACPALPTCGLALTEAERVRPEIVGALDAVLARHGLSGERISLRITGCPNGCARTYAGDIGLVGRMPGHYAIYVGGDFEGTVLSEKLLDRVKQEDLAATFEPLFAAWAAERTPGEAFGAFCRRVGLETLRERAGTPATRAA</sequence>
<dbReference type="Proteomes" id="UP000032680">
    <property type="component" value="Unassembled WGS sequence"/>
</dbReference>
<keyword evidence="6" id="KW-0479">Metal-binding</keyword>
<dbReference type="InterPro" id="IPR036136">
    <property type="entry name" value="Nit/Sulf_reduc_fer-like_dom_sf"/>
</dbReference>
<dbReference type="PROSITE" id="PS00365">
    <property type="entry name" value="NIR_SIR"/>
    <property type="match status" value="1"/>
</dbReference>
<evidence type="ECO:0000256" key="4">
    <source>
        <dbReference type="ARBA" id="ARBA00022485"/>
    </source>
</evidence>
<comment type="caution">
    <text evidence="12">The sequence shown here is derived from an EMBL/GenBank/DDBJ whole genome shotgun (WGS) entry which is preliminary data.</text>
</comment>
<feature type="domain" description="Nitrite/Sulfite reductase ferredoxin-like" evidence="11">
    <location>
        <begin position="330"/>
        <end position="398"/>
    </location>
</feature>
<protein>
    <submittedName>
        <fullName evidence="12">Sulfite reductase</fullName>
    </submittedName>
</protein>
<dbReference type="GO" id="GO:0050311">
    <property type="term" value="F:sulfite reductase (ferredoxin) activity"/>
    <property type="evidence" value="ECO:0007669"/>
    <property type="project" value="TreeGrafter"/>
</dbReference>
<evidence type="ECO:0000256" key="6">
    <source>
        <dbReference type="ARBA" id="ARBA00022723"/>
    </source>
</evidence>
<organism evidence="12 13">
    <name type="scientific">Acidisphaera rubrifaciens HS-AP3</name>
    <dbReference type="NCBI Taxonomy" id="1231350"/>
    <lineage>
        <taxon>Bacteria</taxon>
        <taxon>Pseudomonadati</taxon>
        <taxon>Pseudomonadota</taxon>
        <taxon>Alphaproteobacteria</taxon>
        <taxon>Acetobacterales</taxon>
        <taxon>Acetobacteraceae</taxon>
        <taxon>Acidisphaera</taxon>
    </lineage>
</organism>
<evidence type="ECO:0000256" key="1">
    <source>
        <dbReference type="ARBA" id="ARBA00001929"/>
    </source>
</evidence>
<proteinExistence type="inferred from homology"/>
<dbReference type="EMBL" id="BANB01000441">
    <property type="protein sequence ID" value="GAN77751.1"/>
    <property type="molecule type" value="Genomic_DNA"/>
</dbReference>
<dbReference type="InterPro" id="IPR006066">
    <property type="entry name" value="NO2/SO3_Rdtase_FeS/sirohaem_BS"/>
</dbReference>
<comment type="cofactor">
    <cofactor evidence="2">
        <name>[4Fe-4S] cluster</name>
        <dbReference type="ChEBI" id="CHEBI:49883"/>
    </cofactor>
</comment>
<name>A0A0D6P8T1_9PROT</name>
<comment type="similarity">
    <text evidence="3">Belongs to the nitrite and sulfite reductase 4Fe-4S domain family.</text>
</comment>
<reference evidence="12 13" key="1">
    <citation type="submission" date="2012-11" db="EMBL/GenBank/DDBJ databases">
        <title>Whole genome sequence of Acidisphaera rubrifaciens HS-AP3.</title>
        <authorList>
            <person name="Azuma Y."/>
            <person name="Higashiura N."/>
            <person name="Hirakawa H."/>
            <person name="Matsushita K."/>
        </authorList>
    </citation>
    <scope>NUCLEOTIDE SEQUENCE [LARGE SCALE GENOMIC DNA]</scope>
    <source>
        <strain evidence="12 13">HS-AP3</strain>
    </source>
</reference>
<evidence type="ECO:0000259" key="11">
    <source>
        <dbReference type="Pfam" id="PF03460"/>
    </source>
</evidence>
<keyword evidence="8" id="KW-0408">Iron</keyword>
<dbReference type="InterPro" id="IPR045169">
    <property type="entry name" value="NO2/SO3_Rdtase_4Fe4S_prot"/>
</dbReference>
<dbReference type="AlphaFoldDB" id="A0A0D6P8T1"/>
<dbReference type="PANTHER" id="PTHR11493:SF47">
    <property type="entry name" value="SULFITE REDUCTASE [NADPH] SUBUNIT BETA"/>
    <property type="match status" value="1"/>
</dbReference>
<dbReference type="SUPFAM" id="SSF55124">
    <property type="entry name" value="Nitrite/Sulfite reductase N-terminal domain-like"/>
    <property type="match status" value="2"/>
</dbReference>
<dbReference type="GO" id="GO:0020037">
    <property type="term" value="F:heme binding"/>
    <property type="evidence" value="ECO:0007669"/>
    <property type="project" value="InterPro"/>
</dbReference>
<keyword evidence="4" id="KW-0004">4Fe-4S</keyword>
<evidence type="ECO:0000256" key="8">
    <source>
        <dbReference type="ARBA" id="ARBA00023004"/>
    </source>
</evidence>
<dbReference type="PANTHER" id="PTHR11493">
    <property type="entry name" value="SULFITE REDUCTASE [NADPH] SUBUNIT BETA-RELATED"/>
    <property type="match status" value="1"/>
</dbReference>
<dbReference type="PRINTS" id="PR00397">
    <property type="entry name" value="SIROHAEM"/>
</dbReference>
<accession>A0A0D6P8T1</accession>
<dbReference type="InterPro" id="IPR006067">
    <property type="entry name" value="NO2/SO3_Rdtase_4Fe4S_dom"/>
</dbReference>
<dbReference type="GO" id="GO:0016002">
    <property type="term" value="F:sulfite reductase activity"/>
    <property type="evidence" value="ECO:0007669"/>
    <property type="project" value="TreeGrafter"/>
</dbReference>
<dbReference type="Gene3D" id="3.30.413.10">
    <property type="entry name" value="Sulfite Reductase Hemoprotein, domain 1"/>
    <property type="match status" value="2"/>
</dbReference>